<dbReference type="InterPro" id="IPR029045">
    <property type="entry name" value="ClpP/crotonase-like_dom_sf"/>
</dbReference>
<sequence>MKASISELNCENDYFRVHCYGPLAVFRFKGNFLLNLTILKAKESILSSFSRFATHPELKIVIILSNPRKARREEFLSFFDMIKSSRLSKNAILRLYRTIDEVILHIIESNLFFINANCGEILPMHTNIALACDYRIIGENTVFQNPALELGLVSKGGGVWFLKNSLSKGRLYDLLLSTQQITAKEAIAMGLADICVPAAQLESKAFEIGQQFAKQPISSIKLAKRLINHSMIRLSDYLEYENCQLMEVMHERRIFK</sequence>
<dbReference type="Pfam" id="PF00378">
    <property type="entry name" value="ECH_1"/>
    <property type="match status" value="1"/>
</dbReference>
<dbReference type="GO" id="GO:0006635">
    <property type="term" value="P:fatty acid beta-oxidation"/>
    <property type="evidence" value="ECO:0007669"/>
    <property type="project" value="TreeGrafter"/>
</dbReference>
<dbReference type="PANTHER" id="PTHR11941">
    <property type="entry name" value="ENOYL-COA HYDRATASE-RELATED"/>
    <property type="match status" value="1"/>
</dbReference>
<dbReference type="KEGG" id="dov:DSCO28_32540"/>
<protein>
    <recommendedName>
        <fullName evidence="3">Enoyl-CoA hydratase</fullName>
    </recommendedName>
</protein>
<gene>
    <name evidence="1" type="ORF">DSCO28_32540</name>
</gene>
<dbReference type="EMBL" id="AP021876">
    <property type="protein sequence ID" value="BBO82688.1"/>
    <property type="molecule type" value="Genomic_DNA"/>
</dbReference>
<evidence type="ECO:0000313" key="2">
    <source>
        <dbReference type="Proteomes" id="UP000425960"/>
    </source>
</evidence>
<dbReference type="AlphaFoldDB" id="A0A5K7ZKC7"/>
<dbReference type="Gene3D" id="3.90.226.10">
    <property type="entry name" value="2-enoyl-CoA Hydratase, Chain A, domain 1"/>
    <property type="match status" value="1"/>
</dbReference>
<dbReference type="InterPro" id="IPR001753">
    <property type="entry name" value="Enoyl-CoA_hydra/iso"/>
</dbReference>
<dbReference type="RefSeq" id="WP_155323075.1">
    <property type="nucleotide sequence ID" value="NZ_AP021876.1"/>
</dbReference>
<evidence type="ECO:0008006" key="3">
    <source>
        <dbReference type="Google" id="ProtNLM"/>
    </source>
</evidence>
<organism evidence="1 2">
    <name type="scientific">Desulfosarcina ovata subsp. sediminis</name>
    <dbReference type="NCBI Taxonomy" id="885957"/>
    <lineage>
        <taxon>Bacteria</taxon>
        <taxon>Pseudomonadati</taxon>
        <taxon>Thermodesulfobacteriota</taxon>
        <taxon>Desulfobacteria</taxon>
        <taxon>Desulfobacterales</taxon>
        <taxon>Desulfosarcinaceae</taxon>
        <taxon>Desulfosarcina</taxon>
    </lineage>
</organism>
<reference evidence="1 2" key="1">
    <citation type="submission" date="2019-11" db="EMBL/GenBank/DDBJ databases">
        <title>Comparative genomics of hydrocarbon-degrading Desulfosarcina strains.</title>
        <authorList>
            <person name="Watanabe M."/>
            <person name="Kojima H."/>
            <person name="Fukui M."/>
        </authorList>
    </citation>
    <scope>NUCLEOTIDE SEQUENCE [LARGE SCALE GENOMIC DNA]</scope>
    <source>
        <strain evidence="1 2">28bB2T</strain>
    </source>
</reference>
<dbReference type="SUPFAM" id="SSF52096">
    <property type="entry name" value="ClpP/crotonase"/>
    <property type="match status" value="1"/>
</dbReference>
<dbReference type="Proteomes" id="UP000425960">
    <property type="component" value="Chromosome"/>
</dbReference>
<proteinExistence type="predicted"/>
<dbReference type="CDD" id="cd06558">
    <property type="entry name" value="crotonase-like"/>
    <property type="match status" value="1"/>
</dbReference>
<accession>A0A5K7ZKC7</accession>
<evidence type="ECO:0000313" key="1">
    <source>
        <dbReference type="EMBL" id="BBO82688.1"/>
    </source>
</evidence>
<name>A0A5K7ZKC7_9BACT</name>
<dbReference type="GO" id="GO:0003824">
    <property type="term" value="F:catalytic activity"/>
    <property type="evidence" value="ECO:0007669"/>
    <property type="project" value="UniProtKB-ARBA"/>
</dbReference>
<dbReference type="PANTHER" id="PTHR11941:SF54">
    <property type="entry name" value="ENOYL-COA HYDRATASE, MITOCHONDRIAL"/>
    <property type="match status" value="1"/>
</dbReference>